<comment type="caution">
    <text evidence="1">The sequence shown here is derived from an EMBL/GenBank/DDBJ whole genome shotgun (WGS) entry which is preliminary data.</text>
</comment>
<reference evidence="1 2" key="1">
    <citation type="journal article" date="2011" name="J. Bacteriol.">
        <title>Genome sequence of the algicidal bacterium Kordia algicida OT-1.</title>
        <authorList>
            <person name="Lee H.S."/>
            <person name="Kang S.G."/>
            <person name="Kwon K.K."/>
            <person name="Lee J.H."/>
            <person name="Kim S.J."/>
        </authorList>
    </citation>
    <scope>NUCLEOTIDE SEQUENCE [LARGE SCALE GENOMIC DNA]</scope>
    <source>
        <strain evidence="1 2">OT-1</strain>
    </source>
</reference>
<accession>A9DNU0</accession>
<name>A9DNU0_9FLAO</name>
<proteinExistence type="predicted"/>
<dbReference type="HOGENOM" id="CLU_3365493_0_0_10"/>
<dbReference type="Proteomes" id="UP000002945">
    <property type="component" value="Unassembled WGS sequence"/>
</dbReference>
<gene>
    <name evidence="1" type="ORF">KAOT1_18977</name>
</gene>
<protein>
    <submittedName>
        <fullName evidence="1">Uncharacterized protein</fullName>
    </submittedName>
</protein>
<keyword evidence="2" id="KW-1185">Reference proteome</keyword>
<dbReference type="EMBL" id="ABIB01000002">
    <property type="protein sequence ID" value="EDP97276.1"/>
    <property type="molecule type" value="Genomic_DNA"/>
</dbReference>
<organism evidence="1 2">
    <name type="scientific">Kordia algicida OT-1</name>
    <dbReference type="NCBI Taxonomy" id="391587"/>
    <lineage>
        <taxon>Bacteria</taxon>
        <taxon>Pseudomonadati</taxon>
        <taxon>Bacteroidota</taxon>
        <taxon>Flavobacteriia</taxon>
        <taxon>Flavobacteriales</taxon>
        <taxon>Flavobacteriaceae</taxon>
        <taxon>Kordia</taxon>
    </lineage>
</organism>
<evidence type="ECO:0000313" key="1">
    <source>
        <dbReference type="EMBL" id="EDP97276.1"/>
    </source>
</evidence>
<dbReference type="AlphaFoldDB" id="A9DNU0"/>
<sequence length="35" mass="3879">MCIIMCEPGDGNVSIYDNNPDLPEMLQEEVGCFCV</sequence>
<evidence type="ECO:0000313" key="2">
    <source>
        <dbReference type="Proteomes" id="UP000002945"/>
    </source>
</evidence>